<organism evidence="1 2">
    <name type="scientific">Somion occarium</name>
    <dbReference type="NCBI Taxonomy" id="3059160"/>
    <lineage>
        <taxon>Eukaryota</taxon>
        <taxon>Fungi</taxon>
        <taxon>Dikarya</taxon>
        <taxon>Basidiomycota</taxon>
        <taxon>Agaricomycotina</taxon>
        <taxon>Agaricomycetes</taxon>
        <taxon>Polyporales</taxon>
        <taxon>Cerrenaceae</taxon>
        <taxon>Somion</taxon>
    </lineage>
</organism>
<dbReference type="EMBL" id="OZ037953">
    <property type="protein sequence ID" value="CAL1698061.1"/>
    <property type="molecule type" value="Genomic_DNA"/>
</dbReference>
<dbReference type="Proteomes" id="UP001497453">
    <property type="component" value="Chromosome 10"/>
</dbReference>
<accession>A0ABP1CQU8</accession>
<evidence type="ECO:0000313" key="1">
    <source>
        <dbReference type="EMBL" id="CAL1698061.1"/>
    </source>
</evidence>
<keyword evidence="2" id="KW-1185">Reference proteome</keyword>
<sequence>MHILQNLARTVQEYFLETPSHTAIFVPILLGKAEENYNFNNLESISSPEYAHELGEIRRFIEQNFPSLTVSSPDKTCGHCKPCMEDKSHIELHGRLMDALATTRDIDTITNIRFILAVIVIHCLAHTFAVGNPRPMHTNDFPFYMCSNLLLDYDIAEAGFFAEEGIFGGIIGIVFKDQENGMPPEFLEADFTKIAYLFLLDRTGATYRLDPRELAEQLKRHRFGRFTNTRCIEVPRNIIERTCAAFNGDHLPIERVGAGRDPDWLEAILQHGDLEHTDDRFHHECIHFMS</sequence>
<evidence type="ECO:0000313" key="2">
    <source>
        <dbReference type="Proteomes" id="UP001497453"/>
    </source>
</evidence>
<protein>
    <submittedName>
        <fullName evidence="1">Uncharacterized protein</fullName>
    </submittedName>
</protein>
<reference evidence="2" key="1">
    <citation type="submission" date="2024-04" db="EMBL/GenBank/DDBJ databases">
        <authorList>
            <person name="Shaw F."/>
            <person name="Minotto A."/>
        </authorList>
    </citation>
    <scope>NUCLEOTIDE SEQUENCE [LARGE SCALE GENOMIC DNA]</scope>
</reference>
<name>A0ABP1CQU8_9APHY</name>
<gene>
    <name evidence="1" type="ORF">GFSPODELE1_LOCUS1979</name>
</gene>
<proteinExistence type="predicted"/>